<sequence>MFSAHLSTRVPYNSFGLHYLLIGFLSSWYFTGLASKHQLRVVRVGQTYWLVNKGNVIGPPFASPVRPMIHSVKPVICPIMPQSNQNPCSYHNQHSHICKSLFRCITNQPSLGQLLLLCCNPTHLHCHL</sequence>
<keyword evidence="1" id="KW-0812">Transmembrane</keyword>
<evidence type="ECO:0000313" key="2">
    <source>
        <dbReference type="EMBL" id="OCT79390.1"/>
    </source>
</evidence>
<accession>A0A974CVT5</accession>
<dbReference type="Proteomes" id="UP000694892">
    <property type="component" value="Chromosome 5L"/>
</dbReference>
<evidence type="ECO:0000313" key="3">
    <source>
        <dbReference type="Proteomes" id="UP000694892"/>
    </source>
</evidence>
<organism evidence="2 3">
    <name type="scientific">Xenopus laevis</name>
    <name type="common">African clawed frog</name>
    <dbReference type="NCBI Taxonomy" id="8355"/>
    <lineage>
        <taxon>Eukaryota</taxon>
        <taxon>Metazoa</taxon>
        <taxon>Chordata</taxon>
        <taxon>Craniata</taxon>
        <taxon>Vertebrata</taxon>
        <taxon>Euteleostomi</taxon>
        <taxon>Amphibia</taxon>
        <taxon>Batrachia</taxon>
        <taxon>Anura</taxon>
        <taxon>Pipoidea</taxon>
        <taxon>Pipidae</taxon>
        <taxon>Xenopodinae</taxon>
        <taxon>Xenopus</taxon>
        <taxon>Xenopus</taxon>
    </lineage>
</organism>
<dbReference type="EMBL" id="CM004474">
    <property type="protein sequence ID" value="OCT79390.1"/>
    <property type="molecule type" value="Genomic_DNA"/>
</dbReference>
<gene>
    <name evidence="2" type="ORF">XELAEV_18026203mg</name>
</gene>
<name>A0A974CVT5_XENLA</name>
<reference evidence="3" key="1">
    <citation type="journal article" date="2016" name="Nature">
        <title>Genome evolution in the allotetraploid frog Xenopus laevis.</title>
        <authorList>
            <person name="Session A.M."/>
            <person name="Uno Y."/>
            <person name="Kwon T."/>
            <person name="Chapman J.A."/>
            <person name="Toyoda A."/>
            <person name="Takahashi S."/>
            <person name="Fukui A."/>
            <person name="Hikosaka A."/>
            <person name="Suzuki A."/>
            <person name="Kondo M."/>
            <person name="van Heeringen S.J."/>
            <person name="Quigley I."/>
            <person name="Heinz S."/>
            <person name="Ogino H."/>
            <person name="Ochi H."/>
            <person name="Hellsten U."/>
            <person name="Lyons J.B."/>
            <person name="Simakov O."/>
            <person name="Putnam N."/>
            <person name="Stites J."/>
            <person name="Kuroki Y."/>
            <person name="Tanaka T."/>
            <person name="Michiue T."/>
            <person name="Watanabe M."/>
            <person name="Bogdanovic O."/>
            <person name="Lister R."/>
            <person name="Georgiou G."/>
            <person name="Paranjpe S.S."/>
            <person name="van Kruijsbergen I."/>
            <person name="Shu S."/>
            <person name="Carlson J."/>
            <person name="Kinoshita T."/>
            <person name="Ohta Y."/>
            <person name="Mawaribuchi S."/>
            <person name="Jenkins J."/>
            <person name="Grimwood J."/>
            <person name="Schmutz J."/>
            <person name="Mitros T."/>
            <person name="Mozaffari S.V."/>
            <person name="Suzuki Y."/>
            <person name="Haramoto Y."/>
            <person name="Yamamoto T.S."/>
            <person name="Takagi C."/>
            <person name="Heald R."/>
            <person name="Miller K."/>
            <person name="Haudenschild C."/>
            <person name="Kitzman J."/>
            <person name="Nakayama T."/>
            <person name="Izutsu Y."/>
            <person name="Robert J."/>
            <person name="Fortriede J."/>
            <person name="Burns K."/>
            <person name="Lotay V."/>
            <person name="Karimi K."/>
            <person name="Yasuoka Y."/>
            <person name="Dichmann D.S."/>
            <person name="Flajnik M.F."/>
            <person name="Houston D.W."/>
            <person name="Shendure J."/>
            <person name="DuPasquier L."/>
            <person name="Vize P.D."/>
            <person name="Zorn A.M."/>
            <person name="Ito M."/>
            <person name="Marcotte E.M."/>
            <person name="Wallingford J.B."/>
            <person name="Ito Y."/>
            <person name="Asashima M."/>
            <person name="Ueno N."/>
            <person name="Matsuda Y."/>
            <person name="Veenstra G.J."/>
            <person name="Fujiyama A."/>
            <person name="Harland R.M."/>
            <person name="Taira M."/>
            <person name="Rokhsar D.S."/>
        </authorList>
    </citation>
    <scope>NUCLEOTIDE SEQUENCE [LARGE SCALE GENOMIC DNA]</scope>
    <source>
        <strain evidence="3">J</strain>
    </source>
</reference>
<dbReference type="AlphaFoldDB" id="A0A974CVT5"/>
<protein>
    <submittedName>
        <fullName evidence="2">Uncharacterized protein</fullName>
    </submittedName>
</protein>
<feature type="transmembrane region" description="Helical" evidence="1">
    <location>
        <begin position="12"/>
        <end position="30"/>
    </location>
</feature>
<proteinExistence type="predicted"/>
<keyword evidence="1" id="KW-1133">Transmembrane helix</keyword>
<evidence type="ECO:0000256" key="1">
    <source>
        <dbReference type="SAM" id="Phobius"/>
    </source>
</evidence>
<keyword evidence="1" id="KW-0472">Membrane</keyword>